<evidence type="ECO:0000256" key="1">
    <source>
        <dbReference type="SAM" id="MobiDB-lite"/>
    </source>
</evidence>
<accession>A0A9X2L9J0</accession>
<dbReference type="Proteomes" id="UP001142610">
    <property type="component" value="Unassembled WGS sequence"/>
</dbReference>
<keyword evidence="3" id="KW-1185">Reference proteome</keyword>
<comment type="caution">
    <text evidence="2">The sequence shown here is derived from an EMBL/GenBank/DDBJ whole genome shotgun (WGS) entry which is preliminary data.</text>
</comment>
<evidence type="ECO:0000313" key="3">
    <source>
        <dbReference type="Proteomes" id="UP001142610"/>
    </source>
</evidence>
<dbReference type="RefSeq" id="WP_256619507.1">
    <property type="nucleotide sequence ID" value="NZ_JANIBC010000006.1"/>
</dbReference>
<sequence>MREPGPKTQGFRTRPARRAAPKLAQSLAPHLSRLAKASGAMDPRLAAEWAEIAGPELASLARPIRIVQQGRVQALELSVKSGAAATRLRYAQDALLGRIRQKLGLPRLSKITFREGADASRWNSRRMAAPKPDTQAPRGKEEPKSESLRSALDAMQKALVDK</sequence>
<dbReference type="InterPro" id="IPR007922">
    <property type="entry name" value="DciA-like"/>
</dbReference>
<feature type="region of interest" description="Disordered" evidence="1">
    <location>
        <begin position="117"/>
        <end position="151"/>
    </location>
</feature>
<dbReference type="EMBL" id="JANIBC010000006">
    <property type="protein sequence ID" value="MCQ8185618.1"/>
    <property type="molecule type" value="Genomic_DNA"/>
</dbReference>
<evidence type="ECO:0000313" key="2">
    <source>
        <dbReference type="EMBL" id="MCQ8185618.1"/>
    </source>
</evidence>
<protein>
    <submittedName>
        <fullName evidence="2">DUF721 domain-containing protein</fullName>
    </submittedName>
</protein>
<name>A0A9X2L9J0_9PROT</name>
<organism evidence="2 3">
    <name type="scientific">Parvularcula maris</name>
    <dbReference type="NCBI Taxonomy" id="2965077"/>
    <lineage>
        <taxon>Bacteria</taxon>
        <taxon>Pseudomonadati</taxon>
        <taxon>Pseudomonadota</taxon>
        <taxon>Alphaproteobacteria</taxon>
        <taxon>Parvularculales</taxon>
        <taxon>Parvularculaceae</taxon>
        <taxon>Parvularcula</taxon>
    </lineage>
</organism>
<proteinExistence type="predicted"/>
<feature type="region of interest" description="Disordered" evidence="1">
    <location>
        <begin position="1"/>
        <end position="22"/>
    </location>
</feature>
<feature type="compositionally biased region" description="Basic and acidic residues" evidence="1">
    <location>
        <begin position="138"/>
        <end position="147"/>
    </location>
</feature>
<gene>
    <name evidence="2" type="ORF">NOG11_09430</name>
</gene>
<reference evidence="2" key="1">
    <citation type="submission" date="2022-07" db="EMBL/GenBank/DDBJ databases">
        <title>Parvularcula maris sp. nov., an algicidal bacterium isolated from seawater.</title>
        <authorList>
            <person name="Li F."/>
        </authorList>
    </citation>
    <scope>NUCLEOTIDE SEQUENCE</scope>
    <source>
        <strain evidence="2">BGMRC 0090</strain>
    </source>
</reference>
<dbReference type="AlphaFoldDB" id="A0A9X2L9J0"/>
<dbReference type="Pfam" id="PF05258">
    <property type="entry name" value="DciA"/>
    <property type="match status" value="1"/>
</dbReference>